<feature type="non-terminal residue" evidence="1">
    <location>
        <position position="1"/>
    </location>
</feature>
<dbReference type="InterPro" id="IPR054131">
    <property type="entry name" value="Toxin_cobra-type"/>
</dbReference>
<accession>A0A1K2HGY7</accession>
<dbReference type="EMBL" id="FPKS01000013">
    <property type="protein sequence ID" value="SFZ75995.1"/>
    <property type="molecule type" value="Genomic_DNA"/>
</dbReference>
<dbReference type="RefSeq" id="WP_341868403.1">
    <property type="nucleotide sequence ID" value="NZ_FPKS01000013.1"/>
</dbReference>
<dbReference type="Proteomes" id="UP000185655">
    <property type="component" value="Unassembled WGS sequence"/>
</dbReference>
<dbReference type="Pfam" id="PF21947">
    <property type="entry name" value="Toxin_cobra-type"/>
    <property type="match status" value="1"/>
</dbReference>
<evidence type="ECO:0000313" key="1">
    <source>
        <dbReference type="EMBL" id="SFZ75995.1"/>
    </source>
</evidence>
<proteinExistence type="predicted"/>
<name>A0A1K2HGY7_9LACT</name>
<dbReference type="GO" id="GO:0004803">
    <property type="term" value="F:transposase activity"/>
    <property type="evidence" value="ECO:0007669"/>
    <property type="project" value="InterPro"/>
</dbReference>
<dbReference type="GO" id="GO:0003677">
    <property type="term" value="F:DNA binding"/>
    <property type="evidence" value="ECO:0007669"/>
    <property type="project" value="InterPro"/>
</dbReference>
<sequence length="130" mass="15310">NLHDSRTFFDLYAKLIKKFPEIETVVADAGYKTPAIAKKLIDDGRTGLFPYTRPRGKKELFRKRDFIYDYVNHTYTCPNGKQLIYKTTRRDGYQEYRTTKANCATCPFLAHVQLHKTNRRQFSDIFGNFI</sequence>
<dbReference type="GO" id="GO:0006313">
    <property type="term" value="P:DNA transposition"/>
    <property type="evidence" value="ECO:0007669"/>
    <property type="project" value="InterPro"/>
</dbReference>
<gene>
    <name evidence="1" type="ORF">SAMN02746068_01790</name>
</gene>
<evidence type="ECO:0000313" key="2">
    <source>
        <dbReference type="Proteomes" id="UP000185655"/>
    </source>
</evidence>
<organism evidence="1 2">
    <name type="scientific">Pseudolactococcus chungangensis CAU 28 = DSM 22330</name>
    <dbReference type="NCBI Taxonomy" id="1122154"/>
    <lineage>
        <taxon>Bacteria</taxon>
        <taxon>Bacillati</taxon>
        <taxon>Bacillota</taxon>
        <taxon>Bacilli</taxon>
        <taxon>Lactobacillales</taxon>
        <taxon>Streptococcaceae</taxon>
        <taxon>Pseudolactococcus</taxon>
    </lineage>
</organism>
<reference evidence="1 2" key="1">
    <citation type="submission" date="2016-11" db="EMBL/GenBank/DDBJ databases">
        <authorList>
            <person name="Jaros S."/>
            <person name="Januszkiewicz K."/>
            <person name="Wedrychowicz H."/>
        </authorList>
    </citation>
    <scope>NUCLEOTIDE SEQUENCE [LARGE SCALE GENOMIC DNA]</scope>
    <source>
        <strain evidence="1 2">DSM 22330</strain>
    </source>
</reference>
<dbReference type="AlphaFoldDB" id="A0A1K2HGY7"/>
<protein>
    <recommendedName>
        <fullName evidence="3">Transposase DDE domain-containing protein</fullName>
    </recommendedName>
</protein>
<evidence type="ECO:0008006" key="3">
    <source>
        <dbReference type="Google" id="ProtNLM"/>
    </source>
</evidence>